<keyword evidence="1" id="KW-0808">Transferase</keyword>
<evidence type="ECO:0000256" key="2">
    <source>
        <dbReference type="ARBA" id="ARBA00022741"/>
    </source>
</evidence>
<keyword evidence="9" id="KW-1185">Reference proteome</keyword>
<evidence type="ECO:0000256" key="6">
    <source>
        <dbReference type="SAM" id="MobiDB-lite"/>
    </source>
</evidence>
<dbReference type="PROSITE" id="PS00107">
    <property type="entry name" value="PROTEIN_KINASE_ATP"/>
    <property type="match status" value="1"/>
</dbReference>
<dbReference type="InterPro" id="IPR011009">
    <property type="entry name" value="Kinase-like_dom_sf"/>
</dbReference>
<dbReference type="eggNOG" id="KOG0192">
    <property type="taxonomic scope" value="Eukaryota"/>
</dbReference>
<reference evidence="8 9" key="1">
    <citation type="submission" date="2011-02" db="EMBL/GenBank/DDBJ databases">
        <title>The Genome Sequence of Sphaeroforma arctica JP610.</title>
        <authorList>
            <consortium name="The Broad Institute Genome Sequencing Platform"/>
            <person name="Russ C."/>
            <person name="Cuomo C."/>
            <person name="Young S.K."/>
            <person name="Zeng Q."/>
            <person name="Gargeya S."/>
            <person name="Alvarado L."/>
            <person name="Berlin A."/>
            <person name="Chapman S.B."/>
            <person name="Chen Z."/>
            <person name="Freedman E."/>
            <person name="Gellesch M."/>
            <person name="Goldberg J."/>
            <person name="Griggs A."/>
            <person name="Gujja S."/>
            <person name="Heilman E."/>
            <person name="Heiman D."/>
            <person name="Howarth C."/>
            <person name="Mehta T."/>
            <person name="Neiman D."/>
            <person name="Pearson M."/>
            <person name="Roberts A."/>
            <person name="Saif S."/>
            <person name="Shea T."/>
            <person name="Shenoy N."/>
            <person name="Sisk P."/>
            <person name="Stolte C."/>
            <person name="Sykes S."/>
            <person name="White J."/>
            <person name="Yandava C."/>
            <person name="Burger G."/>
            <person name="Gray M.W."/>
            <person name="Holland P.W.H."/>
            <person name="King N."/>
            <person name="Lang F.B.F."/>
            <person name="Roger A.J."/>
            <person name="Ruiz-Trillo I."/>
            <person name="Haas B."/>
            <person name="Nusbaum C."/>
            <person name="Birren B."/>
        </authorList>
    </citation>
    <scope>NUCLEOTIDE SEQUENCE [LARGE SCALE GENOMIC DNA]</scope>
    <source>
        <strain evidence="8 9">JP610</strain>
    </source>
</reference>
<protein>
    <recommendedName>
        <fullName evidence="7">Protein kinase domain-containing protein</fullName>
    </recommendedName>
</protein>
<evidence type="ECO:0000256" key="3">
    <source>
        <dbReference type="ARBA" id="ARBA00022777"/>
    </source>
</evidence>
<dbReference type="InterPro" id="IPR000719">
    <property type="entry name" value="Prot_kinase_dom"/>
</dbReference>
<evidence type="ECO:0000256" key="1">
    <source>
        <dbReference type="ARBA" id="ARBA00022679"/>
    </source>
</evidence>
<dbReference type="GO" id="GO:0004674">
    <property type="term" value="F:protein serine/threonine kinase activity"/>
    <property type="evidence" value="ECO:0007669"/>
    <property type="project" value="TreeGrafter"/>
</dbReference>
<evidence type="ECO:0000313" key="9">
    <source>
        <dbReference type="Proteomes" id="UP000054560"/>
    </source>
</evidence>
<feature type="compositionally biased region" description="Low complexity" evidence="6">
    <location>
        <begin position="156"/>
        <end position="168"/>
    </location>
</feature>
<feature type="compositionally biased region" description="Polar residues" evidence="6">
    <location>
        <begin position="208"/>
        <end position="230"/>
    </location>
</feature>
<feature type="compositionally biased region" description="Basic residues" evidence="6">
    <location>
        <begin position="96"/>
        <end position="115"/>
    </location>
</feature>
<dbReference type="RefSeq" id="XP_014161520.1">
    <property type="nucleotide sequence ID" value="XM_014306045.1"/>
</dbReference>
<dbReference type="InterPro" id="IPR017441">
    <property type="entry name" value="Protein_kinase_ATP_BS"/>
</dbReference>
<gene>
    <name evidence="8" type="ORF">SARC_00249</name>
</gene>
<dbReference type="STRING" id="667725.A0A0L0GH18"/>
<dbReference type="InterPro" id="IPR051681">
    <property type="entry name" value="Ser/Thr_Kinases-Pseudokinases"/>
</dbReference>
<accession>A0A0L0GH18</accession>
<evidence type="ECO:0000256" key="5">
    <source>
        <dbReference type="PROSITE-ProRule" id="PRU10141"/>
    </source>
</evidence>
<feature type="compositionally biased region" description="Polar residues" evidence="6">
    <location>
        <begin position="126"/>
        <end position="135"/>
    </location>
</feature>
<proteinExistence type="predicted"/>
<evidence type="ECO:0000259" key="7">
    <source>
        <dbReference type="PROSITE" id="PS50011"/>
    </source>
</evidence>
<dbReference type="Proteomes" id="UP000054560">
    <property type="component" value="Unassembled WGS sequence"/>
</dbReference>
<feature type="compositionally biased region" description="Polar residues" evidence="6">
    <location>
        <begin position="40"/>
        <end position="60"/>
    </location>
</feature>
<dbReference type="Gene3D" id="1.10.510.10">
    <property type="entry name" value="Transferase(Phosphotransferase) domain 1"/>
    <property type="match status" value="1"/>
</dbReference>
<sequence>MEYTSSGSLPDVGSQSYRPDRPDRPPRSPRHYPPPRLHLSNNEQNQSTSAQSLESYPSDYSNSGPQNGSGSSINNFAFVLAPTHSPIAPPDYYAQHHRRTQHLQSHHRTHSHTHSQPHLQIHSHTETPTSPNMISYPSPPREVYDGHNPAYSVGGSSSQSNTDTNTQNEGHPRVLYASDTHSSAGLSEPDLTPPANFNYNMNYPPERPSSTSNNSSNYAPANLGADQSGSEYPPPNSLNSVLYAPNSQPDYAPSAPKSPIEPPLDSPPDLYRRQSETAAPNIGHMPDLRLMTNSSIGVNRINSMFNTALPGGRPVFESPLVAAIDTGEIEYGDIRREDIIVHKEIGRGAFGTVLLGMWKGRTIAIKKSRAGNEELLHEAEMLQKLKHVNIIAVYGIYLDSDSSPCLVLEYCNRGNLFDLIHKGDKNRLLRANGQPAPAEDNELIPFNKLMDYSRQISSGMNYLHNDTEQDNLIHR</sequence>
<dbReference type="PANTHER" id="PTHR44329">
    <property type="entry name" value="SERINE/THREONINE-PROTEIN KINASE TNNI3K-RELATED"/>
    <property type="match status" value="1"/>
</dbReference>
<feature type="binding site" evidence="5">
    <location>
        <position position="367"/>
    </location>
    <ligand>
        <name>ATP</name>
        <dbReference type="ChEBI" id="CHEBI:30616"/>
    </ligand>
</feature>
<keyword evidence="2 5" id="KW-0547">Nucleotide-binding</keyword>
<dbReference type="GeneID" id="25900753"/>
<organism evidence="8 9">
    <name type="scientific">Sphaeroforma arctica JP610</name>
    <dbReference type="NCBI Taxonomy" id="667725"/>
    <lineage>
        <taxon>Eukaryota</taxon>
        <taxon>Ichthyosporea</taxon>
        <taxon>Ichthyophonida</taxon>
        <taxon>Sphaeroforma</taxon>
    </lineage>
</organism>
<feature type="region of interest" description="Disordered" evidence="6">
    <location>
        <begin position="1"/>
        <end position="69"/>
    </location>
</feature>
<feature type="region of interest" description="Disordered" evidence="6">
    <location>
        <begin position="96"/>
        <end position="272"/>
    </location>
</feature>
<dbReference type="PANTHER" id="PTHR44329:SF288">
    <property type="entry name" value="MITOGEN-ACTIVATED PROTEIN KINASE KINASE KINASE 20"/>
    <property type="match status" value="1"/>
</dbReference>
<evidence type="ECO:0000256" key="4">
    <source>
        <dbReference type="ARBA" id="ARBA00022840"/>
    </source>
</evidence>
<dbReference type="EMBL" id="KQ241603">
    <property type="protein sequence ID" value="KNC87618.1"/>
    <property type="molecule type" value="Genomic_DNA"/>
</dbReference>
<dbReference type="InterPro" id="IPR001245">
    <property type="entry name" value="Ser-Thr/Tyr_kinase_cat_dom"/>
</dbReference>
<dbReference type="Pfam" id="PF07714">
    <property type="entry name" value="PK_Tyr_Ser-Thr"/>
    <property type="match status" value="1"/>
</dbReference>
<dbReference type="OrthoDB" id="10261027at2759"/>
<keyword evidence="4 5" id="KW-0067">ATP-binding</keyword>
<feature type="compositionally biased region" description="Polar residues" evidence="6">
    <location>
        <begin position="237"/>
        <end position="249"/>
    </location>
</feature>
<name>A0A0L0GH18_9EUKA</name>
<evidence type="ECO:0000313" key="8">
    <source>
        <dbReference type="EMBL" id="KNC87618.1"/>
    </source>
</evidence>
<feature type="domain" description="Protein kinase" evidence="7">
    <location>
        <begin position="339"/>
        <end position="475"/>
    </location>
</feature>
<dbReference type="SUPFAM" id="SSF56112">
    <property type="entry name" value="Protein kinase-like (PK-like)"/>
    <property type="match status" value="1"/>
</dbReference>
<dbReference type="PROSITE" id="PS50011">
    <property type="entry name" value="PROTEIN_KINASE_DOM"/>
    <property type="match status" value="1"/>
</dbReference>
<keyword evidence="3" id="KW-0418">Kinase</keyword>
<dbReference type="GO" id="GO:0005524">
    <property type="term" value="F:ATP binding"/>
    <property type="evidence" value="ECO:0007669"/>
    <property type="project" value="UniProtKB-UniRule"/>
</dbReference>
<dbReference type="AlphaFoldDB" id="A0A0L0GH18"/>